<evidence type="ECO:0008006" key="2">
    <source>
        <dbReference type="Google" id="ProtNLM"/>
    </source>
</evidence>
<reference evidence="1" key="1">
    <citation type="submission" date="2013-08" db="EMBL/GenBank/DDBJ databases">
        <authorList>
            <person name="Mendez C."/>
            <person name="Richter M."/>
            <person name="Ferrer M."/>
            <person name="Sanchez J."/>
        </authorList>
    </citation>
    <scope>NUCLEOTIDE SEQUENCE</scope>
</reference>
<evidence type="ECO:0000313" key="1">
    <source>
        <dbReference type="EMBL" id="EQD51389.1"/>
    </source>
</evidence>
<dbReference type="InterPro" id="IPR034660">
    <property type="entry name" value="DinB/YfiT-like"/>
</dbReference>
<dbReference type="InterPro" id="IPR018531">
    <property type="entry name" value="DUF1993"/>
</dbReference>
<comment type="caution">
    <text evidence="1">The sequence shown here is derived from an EMBL/GenBank/DDBJ whole genome shotgun (WGS) entry which is preliminary data.</text>
</comment>
<reference evidence="1" key="2">
    <citation type="journal article" date="2014" name="ISME J.">
        <title>Microbial stratification in low pH oxic and suboxic macroscopic growths along an acid mine drainage.</title>
        <authorList>
            <person name="Mendez-Garcia C."/>
            <person name="Mesa V."/>
            <person name="Sprenger R.R."/>
            <person name="Richter M."/>
            <person name="Diez M.S."/>
            <person name="Solano J."/>
            <person name="Bargiela R."/>
            <person name="Golyshina O.V."/>
            <person name="Manteca A."/>
            <person name="Ramos J.L."/>
            <person name="Gallego J.R."/>
            <person name="Llorente I."/>
            <person name="Martins Dos Santos V.A."/>
            <person name="Jensen O.N."/>
            <person name="Pelaez A.I."/>
            <person name="Sanchez J."/>
            <person name="Ferrer M."/>
        </authorList>
    </citation>
    <scope>NUCLEOTIDE SEQUENCE</scope>
</reference>
<name>T1BEA0_9ZZZZ</name>
<dbReference type="AlphaFoldDB" id="T1BEA0"/>
<dbReference type="EMBL" id="AUZY01007135">
    <property type="protein sequence ID" value="EQD51389.1"/>
    <property type="molecule type" value="Genomic_DNA"/>
</dbReference>
<dbReference type="Pfam" id="PF09351">
    <property type="entry name" value="DUF1993"/>
    <property type="match status" value="1"/>
</dbReference>
<dbReference type="SUPFAM" id="SSF109854">
    <property type="entry name" value="DinB/YfiT-like putative metalloenzymes"/>
    <property type="match status" value="1"/>
</dbReference>
<accession>T1BEA0</accession>
<proteinExistence type="predicted"/>
<dbReference type="Gene3D" id="1.20.120.450">
    <property type="entry name" value="dinb family like domain"/>
    <property type="match status" value="1"/>
</dbReference>
<organism evidence="1">
    <name type="scientific">mine drainage metagenome</name>
    <dbReference type="NCBI Taxonomy" id="410659"/>
    <lineage>
        <taxon>unclassified sequences</taxon>
        <taxon>metagenomes</taxon>
        <taxon>ecological metagenomes</taxon>
    </lineage>
</organism>
<protein>
    <recommendedName>
        <fullName evidence="2">DUF1993 domain-containing protein</fullName>
    </recommendedName>
</protein>
<gene>
    <name evidence="1" type="ORF">B1B_11034</name>
</gene>
<dbReference type="PANTHER" id="PTHR36922">
    <property type="entry name" value="BLL2446 PROTEIN"/>
    <property type="match status" value="1"/>
</dbReference>
<sequence length="188" mass="20988">VARSGRPESARHLSLSEIARMSLSMYSLTVPVFTAKLTQLAAILKKGAAFAEARKIEPEVLIQARLYPDMFPLARQIQIATDQAKGCGARLAGLEPPKFEDVEKTFPELDGRIERTLAFLKTLKPAAIEGSEDRTIRLEMRGHTREFKGLAYLLDYVYPNFYFHATTAYAILRHNGVEIGKNDFLGSS</sequence>
<dbReference type="PANTHER" id="PTHR36922:SF1">
    <property type="entry name" value="DUF1993 DOMAIN-CONTAINING PROTEIN"/>
    <property type="match status" value="1"/>
</dbReference>
<feature type="non-terminal residue" evidence="1">
    <location>
        <position position="1"/>
    </location>
</feature>